<keyword evidence="5" id="KW-0969">Cilium</keyword>
<feature type="region of interest" description="Disordered" evidence="7">
    <location>
        <begin position="412"/>
        <end position="518"/>
    </location>
</feature>
<protein>
    <recommendedName>
        <fullName evidence="10">Dynein assembly factor 1, axonemal homolog</fullName>
    </recommendedName>
</protein>
<dbReference type="Gene3D" id="3.80.10.10">
    <property type="entry name" value="Ribonuclease Inhibitor"/>
    <property type="match status" value="2"/>
</dbReference>
<name>A0A9D4NCK5_DREPO</name>
<organism evidence="8 9">
    <name type="scientific">Dreissena polymorpha</name>
    <name type="common">Zebra mussel</name>
    <name type="synonym">Mytilus polymorpha</name>
    <dbReference type="NCBI Taxonomy" id="45954"/>
    <lineage>
        <taxon>Eukaryota</taxon>
        <taxon>Metazoa</taxon>
        <taxon>Spiralia</taxon>
        <taxon>Lophotrochozoa</taxon>
        <taxon>Mollusca</taxon>
        <taxon>Bivalvia</taxon>
        <taxon>Autobranchia</taxon>
        <taxon>Heteroconchia</taxon>
        <taxon>Euheterodonta</taxon>
        <taxon>Imparidentia</taxon>
        <taxon>Neoheterodontei</taxon>
        <taxon>Myida</taxon>
        <taxon>Dreissenoidea</taxon>
        <taxon>Dreissenidae</taxon>
        <taxon>Dreissena</taxon>
    </lineage>
</organism>
<feature type="compositionally biased region" description="Acidic residues" evidence="7">
    <location>
        <begin position="490"/>
        <end position="510"/>
    </location>
</feature>
<keyword evidence="4" id="KW-0677">Repeat</keyword>
<sequence length="622" mass="71589">MPLIEEIFEVQKPVVEVVDEKDTYDEKNESGFEDMPALEELEVQTEDVTSGERDIVLVKTDPNKNETNFVDKNNKIDEALTEKEKEDDKYFRLSKKFLRQHCKDMKLYTTPYLNDVLYLHYKGIHRIESLEEYTGLKCIWLECNGIQRIENLENQTELRCLYLQQNLIPKIENLQALVHLDTLNVSNNLISRIENISCIPHLHNLQISHCRLSTVDDLAHLADCRELSCVDLSHNKITDPAIVDVFEKMENLRVLNLMGNEVIRNITNYRKTLILRLKNLQYLDDRPVFPKDRACAEAWAKGGLEEERAERQRWVDAERKKIMDSVHAMSSKRQENMAKRIQKELDEKGQGEEVDPDTIDWLYGSYKTKAQVQIEAKKQQEAGDQQEDSEMPELEDVEVTEHKEEQATRLTIVDATVEDTEEPETEDIPLIKPKNKENDEGIFSTKKTSKDESSHIFITEMTDDQSIETISMPASSRTEKPTFKPRIEVLGDDDNLDSDTEDSSDDEEAQECWQASSVKEVAKDEADIVKTKKLIEEMSEETSDPKGNPGDLATSNDLLDSMGQLFNAPGSRQLNKAFEEEERKYAVMTKEEKIQDLAENMGSSRGQKVESIDVWSPDDDLD</sequence>
<gene>
    <name evidence="8" type="ORF">DPMN_015321</name>
</gene>
<evidence type="ECO:0000256" key="3">
    <source>
        <dbReference type="ARBA" id="ARBA00022614"/>
    </source>
</evidence>
<reference evidence="8" key="1">
    <citation type="journal article" date="2019" name="bioRxiv">
        <title>The Genome of the Zebra Mussel, Dreissena polymorpha: A Resource for Invasive Species Research.</title>
        <authorList>
            <person name="McCartney M.A."/>
            <person name="Auch B."/>
            <person name="Kono T."/>
            <person name="Mallez S."/>
            <person name="Zhang Y."/>
            <person name="Obille A."/>
            <person name="Becker A."/>
            <person name="Abrahante J.E."/>
            <person name="Garbe J."/>
            <person name="Badalamenti J.P."/>
            <person name="Herman A."/>
            <person name="Mangelson H."/>
            <person name="Liachko I."/>
            <person name="Sullivan S."/>
            <person name="Sone E.D."/>
            <person name="Koren S."/>
            <person name="Silverstein K.A.T."/>
            <person name="Beckman K.B."/>
            <person name="Gohl D.M."/>
        </authorList>
    </citation>
    <scope>NUCLEOTIDE SEQUENCE</scope>
    <source>
        <strain evidence="8">Duluth1</strain>
        <tissue evidence="8">Whole animal</tissue>
    </source>
</reference>
<dbReference type="Proteomes" id="UP000828390">
    <property type="component" value="Unassembled WGS sequence"/>
</dbReference>
<comment type="subcellular location">
    <subcellularLocation>
        <location evidence="1">Cell projection</location>
        <location evidence="1">Cilium</location>
    </subcellularLocation>
</comment>
<dbReference type="FunFam" id="3.80.10.10:FF:000331">
    <property type="entry name" value="Dynein assembly factor 1, axonemal homolog"/>
    <property type="match status" value="1"/>
</dbReference>
<dbReference type="GO" id="GO:0035082">
    <property type="term" value="P:axoneme assembly"/>
    <property type="evidence" value="ECO:0007669"/>
    <property type="project" value="TreeGrafter"/>
</dbReference>
<evidence type="ECO:0000256" key="2">
    <source>
        <dbReference type="ARBA" id="ARBA00006453"/>
    </source>
</evidence>
<dbReference type="GO" id="GO:0070840">
    <property type="term" value="F:dynein complex binding"/>
    <property type="evidence" value="ECO:0007669"/>
    <property type="project" value="TreeGrafter"/>
</dbReference>
<dbReference type="InterPro" id="IPR050576">
    <property type="entry name" value="Cilia_flagella_integrity"/>
</dbReference>
<dbReference type="AlphaFoldDB" id="A0A9D4NCK5"/>
<dbReference type="EMBL" id="JAIWYP010000001">
    <property type="protein sequence ID" value="KAH3891229.1"/>
    <property type="molecule type" value="Genomic_DNA"/>
</dbReference>
<reference evidence="8" key="2">
    <citation type="submission" date="2020-11" db="EMBL/GenBank/DDBJ databases">
        <authorList>
            <person name="McCartney M.A."/>
            <person name="Auch B."/>
            <person name="Kono T."/>
            <person name="Mallez S."/>
            <person name="Becker A."/>
            <person name="Gohl D.M."/>
            <person name="Silverstein K.A.T."/>
            <person name="Koren S."/>
            <person name="Bechman K.B."/>
            <person name="Herman A."/>
            <person name="Abrahante J.E."/>
            <person name="Garbe J."/>
        </authorList>
    </citation>
    <scope>NUCLEOTIDE SEQUENCE</scope>
    <source>
        <strain evidence="8">Duluth1</strain>
        <tissue evidence="8">Whole animal</tissue>
    </source>
</reference>
<feature type="region of interest" description="Disordered" evidence="7">
    <location>
        <begin position="535"/>
        <end position="563"/>
    </location>
</feature>
<dbReference type="PANTHER" id="PTHR45973:SF9">
    <property type="entry name" value="LEUCINE-RICH REPEAT-CONTAINING PROTEIN 46"/>
    <property type="match status" value="1"/>
</dbReference>
<dbReference type="InterPro" id="IPR001611">
    <property type="entry name" value="Leu-rich_rpt"/>
</dbReference>
<dbReference type="PANTHER" id="PTHR45973">
    <property type="entry name" value="PROTEIN PHOSPHATASE 1 REGULATORY SUBUNIT SDS22-RELATED"/>
    <property type="match status" value="1"/>
</dbReference>
<keyword evidence="9" id="KW-1185">Reference proteome</keyword>
<keyword evidence="6" id="KW-0966">Cell projection</keyword>
<evidence type="ECO:0000256" key="7">
    <source>
        <dbReference type="SAM" id="MobiDB-lite"/>
    </source>
</evidence>
<evidence type="ECO:0000256" key="5">
    <source>
        <dbReference type="ARBA" id="ARBA00023069"/>
    </source>
</evidence>
<evidence type="ECO:0008006" key="10">
    <source>
        <dbReference type="Google" id="ProtNLM"/>
    </source>
</evidence>
<comment type="similarity">
    <text evidence="2">Belongs to the DNAAF1 family.</text>
</comment>
<feature type="compositionally biased region" description="Basic and acidic residues" evidence="7">
    <location>
        <begin position="477"/>
        <end position="489"/>
    </location>
</feature>
<feature type="compositionally biased region" description="Polar residues" evidence="7">
    <location>
        <begin position="467"/>
        <end position="476"/>
    </location>
</feature>
<dbReference type="Pfam" id="PF14580">
    <property type="entry name" value="LRR_9"/>
    <property type="match status" value="1"/>
</dbReference>
<accession>A0A9D4NCK5</accession>
<evidence type="ECO:0000313" key="9">
    <source>
        <dbReference type="Proteomes" id="UP000828390"/>
    </source>
</evidence>
<dbReference type="SMART" id="SM00365">
    <property type="entry name" value="LRR_SD22"/>
    <property type="match status" value="3"/>
</dbReference>
<evidence type="ECO:0000256" key="6">
    <source>
        <dbReference type="ARBA" id="ARBA00023273"/>
    </source>
</evidence>
<feature type="compositionally biased region" description="Acidic residues" evidence="7">
    <location>
        <begin position="416"/>
        <end position="427"/>
    </location>
</feature>
<evidence type="ECO:0000313" key="8">
    <source>
        <dbReference type="EMBL" id="KAH3891229.1"/>
    </source>
</evidence>
<dbReference type="SUPFAM" id="SSF52075">
    <property type="entry name" value="Outer arm dynein light chain 1"/>
    <property type="match status" value="1"/>
</dbReference>
<dbReference type="PROSITE" id="PS51450">
    <property type="entry name" value="LRR"/>
    <property type="match status" value="3"/>
</dbReference>
<keyword evidence="3" id="KW-0433">Leucine-rich repeat</keyword>
<comment type="caution">
    <text evidence="8">The sequence shown here is derived from an EMBL/GenBank/DDBJ whole genome shotgun (WGS) entry which is preliminary data.</text>
</comment>
<evidence type="ECO:0000256" key="4">
    <source>
        <dbReference type="ARBA" id="ARBA00022737"/>
    </source>
</evidence>
<dbReference type="InterPro" id="IPR032675">
    <property type="entry name" value="LRR_dom_sf"/>
</dbReference>
<dbReference type="GO" id="GO:0005930">
    <property type="term" value="C:axoneme"/>
    <property type="evidence" value="ECO:0007669"/>
    <property type="project" value="TreeGrafter"/>
</dbReference>
<dbReference type="FunFam" id="3.80.10.10:FF:000166">
    <property type="entry name" value="Dynein assembly factor 1, axonemal"/>
    <property type="match status" value="1"/>
</dbReference>
<proteinExistence type="inferred from homology"/>
<feature type="region of interest" description="Disordered" evidence="7">
    <location>
        <begin position="596"/>
        <end position="622"/>
    </location>
</feature>
<evidence type="ECO:0000256" key="1">
    <source>
        <dbReference type="ARBA" id="ARBA00004138"/>
    </source>
</evidence>